<evidence type="ECO:0000256" key="1">
    <source>
        <dbReference type="ARBA" id="ARBA00022723"/>
    </source>
</evidence>
<feature type="domain" description="4Fe-4S ferredoxin-type" evidence="4">
    <location>
        <begin position="36"/>
        <end position="65"/>
    </location>
</feature>
<name>A0A7W7R6J8_KITKI</name>
<sequence length="82" mass="8797">MPHSPMVFQVNWNACIQCGACVAVCPKEAGFTTPFDTIATDTPCDIACMACEKVCPVTAIDSRRATAQERADLPAVRAIPLR</sequence>
<dbReference type="EMBL" id="JACHJV010000001">
    <property type="protein sequence ID" value="MBB4926332.1"/>
    <property type="molecule type" value="Genomic_DNA"/>
</dbReference>
<feature type="domain" description="4Fe-4S ferredoxin-type" evidence="4">
    <location>
        <begin position="6"/>
        <end position="35"/>
    </location>
</feature>
<dbReference type="GO" id="GO:0051536">
    <property type="term" value="F:iron-sulfur cluster binding"/>
    <property type="evidence" value="ECO:0007669"/>
    <property type="project" value="UniProtKB-KW"/>
</dbReference>
<comment type="caution">
    <text evidence="5">The sequence shown here is derived from an EMBL/GenBank/DDBJ whole genome shotgun (WGS) entry which is preliminary data.</text>
</comment>
<dbReference type="GO" id="GO:0046872">
    <property type="term" value="F:metal ion binding"/>
    <property type="evidence" value="ECO:0007669"/>
    <property type="project" value="UniProtKB-KW"/>
</dbReference>
<keyword evidence="2" id="KW-0408">Iron</keyword>
<dbReference type="SUPFAM" id="SSF54862">
    <property type="entry name" value="4Fe-4S ferredoxins"/>
    <property type="match status" value="1"/>
</dbReference>
<reference evidence="5 6" key="1">
    <citation type="submission" date="2020-08" db="EMBL/GenBank/DDBJ databases">
        <title>Sequencing the genomes of 1000 actinobacteria strains.</title>
        <authorList>
            <person name="Klenk H.-P."/>
        </authorList>
    </citation>
    <scope>NUCLEOTIDE SEQUENCE [LARGE SCALE GENOMIC DNA]</scope>
    <source>
        <strain evidence="5 6">DSM 41654</strain>
    </source>
</reference>
<dbReference type="Proteomes" id="UP000540506">
    <property type="component" value="Unassembled WGS sequence"/>
</dbReference>
<dbReference type="Gene3D" id="3.30.70.20">
    <property type="match status" value="1"/>
</dbReference>
<evidence type="ECO:0000259" key="4">
    <source>
        <dbReference type="PROSITE" id="PS51379"/>
    </source>
</evidence>
<protein>
    <submittedName>
        <fullName evidence="5">Ferredoxin</fullName>
    </submittedName>
</protein>
<keyword evidence="3" id="KW-0411">Iron-sulfur</keyword>
<evidence type="ECO:0000313" key="6">
    <source>
        <dbReference type="Proteomes" id="UP000540506"/>
    </source>
</evidence>
<proteinExistence type="predicted"/>
<evidence type="ECO:0000313" key="5">
    <source>
        <dbReference type="EMBL" id="MBB4926332.1"/>
    </source>
</evidence>
<accession>A0A7W7R6J8</accession>
<dbReference type="InterPro" id="IPR017900">
    <property type="entry name" value="4Fe4S_Fe_S_CS"/>
</dbReference>
<dbReference type="PROSITE" id="PS51379">
    <property type="entry name" value="4FE4S_FER_2"/>
    <property type="match status" value="2"/>
</dbReference>
<dbReference type="Pfam" id="PF00037">
    <property type="entry name" value="Fer4"/>
    <property type="match status" value="1"/>
</dbReference>
<dbReference type="Pfam" id="PF12798">
    <property type="entry name" value="Fer4_3"/>
    <property type="match status" value="1"/>
</dbReference>
<evidence type="ECO:0000256" key="3">
    <source>
        <dbReference type="ARBA" id="ARBA00023014"/>
    </source>
</evidence>
<keyword evidence="1" id="KW-0479">Metal-binding</keyword>
<evidence type="ECO:0000256" key="2">
    <source>
        <dbReference type="ARBA" id="ARBA00023004"/>
    </source>
</evidence>
<dbReference type="PROSITE" id="PS00198">
    <property type="entry name" value="4FE4S_FER_1"/>
    <property type="match status" value="1"/>
</dbReference>
<organism evidence="5 6">
    <name type="scientific">Kitasatospora kifunensis</name>
    <name type="common">Streptomyces kifunensis</name>
    <dbReference type="NCBI Taxonomy" id="58351"/>
    <lineage>
        <taxon>Bacteria</taxon>
        <taxon>Bacillati</taxon>
        <taxon>Actinomycetota</taxon>
        <taxon>Actinomycetes</taxon>
        <taxon>Kitasatosporales</taxon>
        <taxon>Streptomycetaceae</taxon>
        <taxon>Kitasatospora</taxon>
    </lineage>
</organism>
<gene>
    <name evidence="5" type="ORF">FHR34_005325</name>
</gene>
<dbReference type="RefSeq" id="WP_184939431.1">
    <property type="nucleotide sequence ID" value="NZ_JACHJV010000001.1"/>
</dbReference>
<dbReference type="InterPro" id="IPR017896">
    <property type="entry name" value="4Fe4S_Fe-S-bd"/>
</dbReference>
<keyword evidence="6" id="KW-1185">Reference proteome</keyword>
<dbReference type="AlphaFoldDB" id="A0A7W7R6J8"/>